<reference evidence="2 3" key="1">
    <citation type="journal article" date="2021" name="Elife">
        <title>Chloroplast acquisition without the gene transfer in kleptoplastic sea slugs, Plakobranchus ocellatus.</title>
        <authorList>
            <person name="Maeda T."/>
            <person name="Takahashi S."/>
            <person name="Yoshida T."/>
            <person name="Shimamura S."/>
            <person name="Takaki Y."/>
            <person name="Nagai Y."/>
            <person name="Toyoda A."/>
            <person name="Suzuki Y."/>
            <person name="Arimoto A."/>
            <person name="Ishii H."/>
            <person name="Satoh N."/>
            <person name="Nishiyama T."/>
            <person name="Hasebe M."/>
            <person name="Maruyama T."/>
            <person name="Minagawa J."/>
            <person name="Obokata J."/>
            <person name="Shigenobu S."/>
        </authorList>
    </citation>
    <scope>NUCLEOTIDE SEQUENCE [LARGE SCALE GENOMIC DNA]</scope>
</reference>
<name>A0AAV4DFA7_9GAST</name>
<evidence type="ECO:0000313" key="3">
    <source>
        <dbReference type="Proteomes" id="UP000735302"/>
    </source>
</evidence>
<proteinExistence type="predicted"/>
<dbReference type="Proteomes" id="UP000735302">
    <property type="component" value="Unassembled WGS sequence"/>
</dbReference>
<sequence>MGLSIHADEDEVSGQNDDRDKRLASIPPSLIIHKQSFLMPNNVQTHLVIFIHQQYSSHLATTSIPCHYSLIGDFGGMVDSEPVLRFAGPFCRWFEPRYWRLAWRGA</sequence>
<dbReference type="EMBL" id="BLXT01007841">
    <property type="protein sequence ID" value="GFO42963.1"/>
    <property type="molecule type" value="Genomic_DNA"/>
</dbReference>
<comment type="caution">
    <text evidence="2">The sequence shown here is derived from an EMBL/GenBank/DDBJ whole genome shotgun (WGS) entry which is preliminary data.</text>
</comment>
<dbReference type="AlphaFoldDB" id="A0AAV4DFA7"/>
<protein>
    <submittedName>
        <fullName evidence="2">Uncharacterized protein</fullName>
    </submittedName>
</protein>
<feature type="region of interest" description="Disordered" evidence="1">
    <location>
        <begin position="1"/>
        <end position="22"/>
    </location>
</feature>
<keyword evidence="3" id="KW-1185">Reference proteome</keyword>
<evidence type="ECO:0000313" key="2">
    <source>
        <dbReference type="EMBL" id="GFO42963.1"/>
    </source>
</evidence>
<evidence type="ECO:0000256" key="1">
    <source>
        <dbReference type="SAM" id="MobiDB-lite"/>
    </source>
</evidence>
<gene>
    <name evidence="2" type="ORF">PoB_006946800</name>
</gene>
<organism evidence="2 3">
    <name type="scientific">Plakobranchus ocellatus</name>
    <dbReference type="NCBI Taxonomy" id="259542"/>
    <lineage>
        <taxon>Eukaryota</taxon>
        <taxon>Metazoa</taxon>
        <taxon>Spiralia</taxon>
        <taxon>Lophotrochozoa</taxon>
        <taxon>Mollusca</taxon>
        <taxon>Gastropoda</taxon>
        <taxon>Heterobranchia</taxon>
        <taxon>Euthyneura</taxon>
        <taxon>Panpulmonata</taxon>
        <taxon>Sacoglossa</taxon>
        <taxon>Placobranchoidea</taxon>
        <taxon>Plakobranchidae</taxon>
        <taxon>Plakobranchus</taxon>
    </lineage>
</organism>
<accession>A0AAV4DFA7</accession>